<dbReference type="AlphaFoldDB" id="A0A8S2D403"/>
<dbReference type="EMBL" id="CAJOBA010001359">
    <property type="protein sequence ID" value="CAF3591403.1"/>
    <property type="molecule type" value="Genomic_DNA"/>
</dbReference>
<proteinExistence type="predicted"/>
<dbReference type="Proteomes" id="UP000682733">
    <property type="component" value="Unassembled WGS sequence"/>
</dbReference>
<evidence type="ECO:0000313" key="2">
    <source>
        <dbReference type="EMBL" id="CAF3591403.1"/>
    </source>
</evidence>
<comment type="caution">
    <text evidence="1">The sequence shown here is derived from an EMBL/GenBank/DDBJ whole genome shotgun (WGS) entry which is preliminary data.</text>
</comment>
<reference evidence="1" key="1">
    <citation type="submission" date="2021-02" db="EMBL/GenBank/DDBJ databases">
        <authorList>
            <person name="Nowell W R."/>
        </authorList>
    </citation>
    <scope>NUCLEOTIDE SEQUENCE</scope>
</reference>
<dbReference type="EMBL" id="CAJNOK010001359">
    <property type="protein sequence ID" value="CAF0807685.1"/>
    <property type="molecule type" value="Genomic_DNA"/>
</dbReference>
<name>A0A8S2D403_9BILA</name>
<protein>
    <submittedName>
        <fullName evidence="1">Uncharacterized protein</fullName>
    </submittedName>
</protein>
<sequence length="121" mass="14317">MVRQKRMNFVAGKYELNEKLPSIETILMVRYFMGYRIYQYSQQAAAYLEPILNGLRFNDSTKDITIKQLSDSKRQGSLERRSADLIERSAFSLKNIFYLRIEQISQISEIYQISQYAYYAS</sequence>
<dbReference type="Proteomes" id="UP000677228">
    <property type="component" value="Unassembled WGS sequence"/>
</dbReference>
<evidence type="ECO:0000313" key="1">
    <source>
        <dbReference type="EMBL" id="CAF0807685.1"/>
    </source>
</evidence>
<evidence type="ECO:0000313" key="3">
    <source>
        <dbReference type="Proteomes" id="UP000677228"/>
    </source>
</evidence>
<accession>A0A8S2D403</accession>
<gene>
    <name evidence="1" type="ORF">OVA965_LOCUS4984</name>
    <name evidence="2" type="ORF">TMI583_LOCUS4982</name>
</gene>
<organism evidence="1 3">
    <name type="scientific">Didymodactylos carnosus</name>
    <dbReference type="NCBI Taxonomy" id="1234261"/>
    <lineage>
        <taxon>Eukaryota</taxon>
        <taxon>Metazoa</taxon>
        <taxon>Spiralia</taxon>
        <taxon>Gnathifera</taxon>
        <taxon>Rotifera</taxon>
        <taxon>Eurotatoria</taxon>
        <taxon>Bdelloidea</taxon>
        <taxon>Philodinida</taxon>
        <taxon>Philodinidae</taxon>
        <taxon>Didymodactylos</taxon>
    </lineage>
</organism>